<dbReference type="SMART" id="SM00135">
    <property type="entry name" value="LY"/>
    <property type="match status" value="3"/>
</dbReference>
<dbReference type="FunFam" id="2.10.25.10:FF:000129">
    <property type="entry name" value="Low-density lipoprotein receptor-related protein 1"/>
    <property type="match status" value="1"/>
</dbReference>
<keyword evidence="11 14" id="KW-1015">Disulfide bond</keyword>
<comment type="caution">
    <text evidence="14">Lacks conserved residue(s) required for the propagation of feature annotation.</text>
</comment>
<feature type="disulfide bond" evidence="14">
    <location>
        <begin position="286"/>
        <end position="298"/>
    </location>
</feature>
<feature type="disulfide bond" evidence="14">
    <location>
        <begin position="152"/>
        <end position="164"/>
    </location>
</feature>
<feature type="repeat" description="LDL-receptor class B" evidence="15">
    <location>
        <begin position="14"/>
        <end position="57"/>
    </location>
</feature>
<evidence type="ECO:0000256" key="1">
    <source>
        <dbReference type="ARBA" id="ARBA00004479"/>
    </source>
</evidence>
<dbReference type="InterPro" id="IPR002172">
    <property type="entry name" value="LDrepeatLR_classA_rpt"/>
</dbReference>
<dbReference type="SUPFAM" id="SSF57196">
    <property type="entry name" value="EGF/Laminin"/>
    <property type="match status" value="3"/>
</dbReference>
<dbReference type="SMART" id="SM00181">
    <property type="entry name" value="EGF"/>
    <property type="match status" value="6"/>
</dbReference>
<dbReference type="Proteomes" id="UP000829720">
    <property type="component" value="Unassembled WGS sequence"/>
</dbReference>
<dbReference type="Pfam" id="PF14670">
    <property type="entry name" value="FXa_inhibition"/>
    <property type="match status" value="1"/>
</dbReference>
<keyword evidence="6" id="KW-0732">Signal</keyword>
<accession>A0A8T3DQT0</accession>
<feature type="disulfide bond" evidence="14">
    <location>
        <begin position="241"/>
        <end position="259"/>
    </location>
</feature>
<keyword evidence="3" id="KW-0245">EGF-like domain</keyword>
<evidence type="ECO:0000256" key="2">
    <source>
        <dbReference type="ARBA" id="ARBA00009939"/>
    </source>
</evidence>
<keyword evidence="13" id="KW-0325">Glycoprotein</keyword>
<dbReference type="PROSITE" id="PS01209">
    <property type="entry name" value="LDLRA_1"/>
    <property type="match status" value="4"/>
</dbReference>
<dbReference type="Gene3D" id="4.10.400.10">
    <property type="entry name" value="Low-density Lipoprotein Receptor"/>
    <property type="match status" value="7"/>
</dbReference>
<feature type="domain" description="EGF-like" evidence="16">
    <location>
        <begin position="331"/>
        <end position="368"/>
    </location>
</feature>
<dbReference type="EMBL" id="JAERUA010000005">
    <property type="protein sequence ID" value="KAI1899431.1"/>
    <property type="molecule type" value="Genomic_DNA"/>
</dbReference>
<feature type="domain" description="EGF-like" evidence="16">
    <location>
        <begin position="414"/>
        <end position="453"/>
    </location>
</feature>
<gene>
    <name evidence="17" type="ORF">AGOR_G00061710</name>
</gene>
<proteinExistence type="inferred from homology"/>
<dbReference type="InterPro" id="IPR023415">
    <property type="entry name" value="LDLR_class-A_CS"/>
</dbReference>
<feature type="repeat" description="LDL-receptor class B" evidence="15">
    <location>
        <begin position="602"/>
        <end position="644"/>
    </location>
</feature>
<dbReference type="CDD" id="cd00112">
    <property type="entry name" value="LDLa"/>
    <property type="match status" value="5"/>
</dbReference>
<dbReference type="InterPro" id="IPR051221">
    <property type="entry name" value="LDLR-related"/>
</dbReference>
<feature type="disulfide bond" evidence="14">
    <location>
        <begin position="395"/>
        <end position="410"/>
    </location>
</feature>
<evidence type="ECO:0000256" key="6">
    <source>
        <dbReference type="ARBA" id="ARBA00022729"/>
    </source>
</evidence>
<evidence type="ECO:0000256" key="5">
    <source>
        <dbReference type="ARBA" id="ARBA00022692"/>
    </source>
</evidence>
<keyword evidence="12" id="KW-0675">Receptor</keyword>
<feature type="disulfide bond" evidence="14">
    <location>
        <begin position="352"/>
        <end position="367"/>
    </location>
</feature>
<feature type="disulfide bond" evidence="14">
    <location>
        <begin position="193"/>
        <end position="205"/>
    </location>
</feature>
<dbReference type="FunFam" id="4.10.400.10:FF:000001">
    <property type="entry name" value="Low-density lipoprotein receptor-related protein 1"/>
    <property type="match status" value="1"/>
</dbReference>
<keyword evidence="4" id="KW-0254">Endocytosis</keyword>
<keyword evidence="7" id="KW-0677">Repeat</keyword>
<dbReference type="InterPro" id="IPR000742">
    <property type="entry name" value="EGF"/>
</dbReference>
<keyword evidence="5" id="KW-0812">Transmembrane</keyword>
<feature type="domain" description="EGF-like" evidence="16">
    <location>
        <begin position="104"/>
        <end position="141"/>
    </location>
</feature>
<feature type="disulfide bond" evidence="14">
    <location>
        <begin position="200"/>
        <end position="218"/>
    </location>
</feature>
<evidence type="ECO:0000256" key="14">
    <source>
        <dbReference type="PROSITE-ProRule" id="PRU00124"/>
    </source>
</evidence>
<comment type="similarity">
    <text evidence="2">Belongs to the LDLR family.</text>
</comment>
<sequence>MLWPNGLTLDYGTSTMYWCDAYYDHIEKIFLNGTNRRVVYNGKELNHPFGISHYHNNIYWTDYMNASIFQLELSSGEVALMRSERPPLFGLRVYDAQSQQGDNACHINYGGCSTLCLAIPGGRVCACSDNQHLEKNNVSCSITALEEQPQRCGADEFQCRNQHCIQRSWKCDGDDDCLDGSDEDPHICQNRSCPVDQFKCQNNRCIPKRWLCDGTNDCGNNEDESNLTCSAQTCQASQFSCGNGRCIPEDWRCDRDDDCGDRSDETSFCDDDCGDRSDEVGCVHSCSHAQFQCASGKCIPDHWACDGDNDCGDFSDENTTCGGAALLPISDCSNEEFHCRMDGTCIPERWRCDGDKDCEDGSDETTCEGTRRMCDPKAKFTCRASGKCISRNWVCDGDNDCEDQSDEEGCEVSVCKPPKYPCANDSSTCLQPERVCNGRKDCADGSDEGPYCDECSLDNGGCSHQCAVAPGKGVFCSCPTGLHLISDNRTCETVDYCTKHLKCSQVCEQYKTSVKCSCYHGWRLGQDGESCHSTDAFEAFIIFSIRHEIRRIDLHKRDYNLLVPGLRNTIALDFHFGVTGIEVVVQHGLATPEGLAVDWIAGNFYWIDSNLDQIEVAKLNGDMRTTLIAGGMEHPRAIALDPGYG</sequence>
<evidence type="ECO:0000256" key="8">
    <source>
        <dbReference type="ARBA" id="ARBA00022837"/>
    </source>
</evidence>
<dbReference type="PROSITE" id="PS51120">
    <property type="entry name" value="LDLRB"/>
    <property type="match status" value="2"/>
</dbReference>
<keyword evidence="9" id="KW-1133">Transmembrane helix</keyword>
<evidence type="ECO:0000256" key="4">
    <source>
        <dbReference type="ARBA" id="ARBA00022583"/>
    </source>
</evidence>
<dbReference type="PANTHER" id="PTHR22722">
    <property type="entry name" value="LOW-DENSITY LIPOPROTEIN RECEPTOR-RELATED PROTEIN 2-RELATED"/>
    <property type="match status" value="1"/>
</dbReference>
<feature type="domain" description="EGF-like" evidence="16">
    <location>
        <begin position="151"/>
        <end position="189"/>
    </location>
</feature>
<dbReference type="Gene3D" id="2.10.25.10">
    <property type="entry name" value="Laminin"/>
    <property type="match status" value="2"/>
</dbReference>
<dbReference type="InterPro" id="IPR000033">
    <property type="entry name" value="LDLR_classB_rpt"/>
</dbReference>
<evidence type="ECO:0000256" key="7">
    <source>
        <dbReference type="ARBA" id="ARBA00022737"/>
    </source>
</evidence>
<organism evidence="17 18">
    <name type="scientific">Albula goreensis</name>
    <dbReference type="NCBI Taxonomy" id="1534307"/>
    <lineage>
        <taxon>Eukaryota</taxon>
        <taxon>Metazoa</taxon>
        <taxon>Chordata</taxon>
        <taxon>Craniata</taxon>
        <taxon>Vertebrata</taxon>
        <taxon>Euteleostomi</taxon>
        <taxon>Actinopterygii</taxon>
        <taxon>Neopterygii</taxon>
        <taxon>Teleostei</taxon>
        <taxon>Albuliformes</taxon>
        <taxon>Albulidae</taxon>
        <taxon>Albula</taxon>
    </lineage>
</organism>
<dbReference type="PANTHER" id="PTHR22722:SF5">
    <property type="entry name" value="LOW-DENSITY LIPOPROTEIN RECEPTOR-RELATED PROTEIN 1B"/>
    <property type="match status" value="1"/>
</dbReference>
<dbReference type="Pfam" id="PF00058">
    <property type="entry name" value="Ldl_recept_b"/>
    <property type="match status" value="1"/>
</dbReference>
<dbReference type="FunFam" id="4.10.400.10:FF:000004">
    <property type="entry name" value="Low-density lipoprotein receptor-related protein 1"/>
    <property type="match status" value="1"/>
</dbReference>
<feature type="disulfide bond" evidence="14">
    <location>
        <begin position="234"/>
        <end position="246"/>
    </location>
</feature>
<evidence type="ECO:0000256" key="10">
    <source>
        <dbReference type="ARBA" id="ARBA00023136"/>
    </source>
</evidence>
<keyword evidence="10" id="KW-0472">Membrane</keyword>
<evidence type="ECO:0000259" key="16">
    <source>
        <dbReference type="SMART" id="SM00181"/>
    </source>
</evidence>
<evidence type="ECO:0000313" key="18">
    <source>
        <dbReference type="Proteomes" id="UP000829720"/>
    </source>
</evidence>
<feature type="disulfide bond" evidence="14">
    <location>
        <begin position="159"/>
        <end position="177"/>
    </location>
</feature>
<dbReference type="InterPro" id="IPR011042">
    <property type="entry name" value="6-blade_b-propeller_TolB-like"/>
</dbReference>
<protein>
    <recommendedName>
        <fullName evidence="16">EGF-like domain-containing protein</fullName>
    </recommendedName>
</protein>
<evidence type="ECO:0000256" key="15">
    <source>
        <dbReference type="PROSITE-ProRule" id="PRU00461"/>
    </source>
</evidence>
<feature type="domain" description="EGF-like" evidence="16">
    <location>
        <begin position="496"/>
        <end position="532"/>
    </location>
</feature>
<dbReference type="Gene3D" id="2.120.10.30">
    <property type="entry name" value="TolB, C-terminal domain"/>
    <property type="match status" value="2"/>
</dbReference>
<comment type="caution">
    <text evidence="17">The sequence shown here is derived from an EMBL/GenBank/DDBJ whole genome shotgun (WGS) entry which is preliminary data.</text>
</comment>
<evidence type="ECO:0000256" key="13">
    <source>
        <dbReference type="ARBA" id="ARBA00023180"/>
    </source>
</evidence>
<evidence type="ECO:0000256" key="9">
    <source>
        <dbReference type="ARBA" id="ARBA00022989"/>
    </source>
</evidence>
<dbReference type="SUPFAM" id="SSF57424">
    <property type="entry name" value="LDL receptor-like module"/>
    <property type="match status" value="7"/>
</dbReference>
<dbReference type="FunFam" id="4.10.400.10:FF:000005">
    <property type="entry name" value="low-density lipoprotein receptor-related protein 1B"/>
    <property type="match status" value="2"/>
</dbReference>
<reference evidence="17" key="1">
    <citation type="submission" date="2021-01" db="EMBL/GenBank/DDBJ databases">
        <authorList>
            <person name="Zahm M."/>
            <person name="Roques C."/>
            <person name="Cabau C."/>
            <person name="Klopp C."/>
            <person name="Donnadieu C."/>
            <person name="Jouanno E."/>
            <person name="Lampietro C."/>
            <person name="Louis A."/>
            <person name="Herpin A."/>
            <person name="Echchiki A."/>
            <person name="Berthelot C."/>
            <person name="Parey E."/>
            <person name="Roest-Crollius H."/>
            <person name="Braasch I."/>
            <person name="Postlethwait J."/>
            <person name="Bobe J."/>
            <person name="Montfort J."/>
            <person name="Bouchez O."/>
            <person name="Begum T."/>
            <person name="Mejri S."/>
            <person name="Adams A."/>
            <person name="Chen W.-J."/>
            <person name="Guiguen Y."/>
        </authorList>
    </citation>
    <scope>NUCLEOTIDE SEQUENCE</scope>
    <source>
        <tissue evidence="17">Blood</tissue>
    </source>
</reference>
<evidence type="ECO:0000313" key="17">
    <source>
        <dbReference type="EMBL" id="KAI1899431.1"/>
    </source>
</evidence>
<keyword evidence="8" id="KW-0106">Calcium</keyword>
<dbReference type="Pfam" id="PF00057">
    <property type="entry name" value="Ldl_recept_a"/>
    <property type="match status" value="7"/>
</dbReference>
<evidence type="ECO:0000256" key="11">
    <source>
        <dbReference type="ARBA" id="ARBA00023157"/>
    </source>
</evidence>
<feature type="disulfide bond" evidence="14">
    <location>
        <begin position="293"/>
        <end position="311"/>
    </location>
</feature>
<feature type="domain" description="EGF-like" evidence="16">
    <location>
        <begin position="454"/>
        <end position="492"/>
    </location>
</feature>
<name>A0A8T3DQT0_9TELE</name>
<dbReference type="PRINTS" id="PR00261">
    <property type="entry name" value="LDLRECEPTOR"/>
</dbReference>
<dbReference type="FunFam" id="4.10.400.10:FF:000002">
    <property type="entry name" value="Low-density lipoprotein receptor-related protein 1"/>
    <property type="match status" value="1"/>
</dbReference>
<keyword evidence="18" id="KW-1185">Reference proteome</keyword>
<dbReference type="SMART" id="SM00192">
    <property type="entry name" value="LDLa"/>
    <property type="match status" value="7"/>
</dbReference>
<dbReference type="PROSITE" id="PS50068">
    <property type="entry name" value="LDLRA_2"/>
    <property type="match status" value="7"/>
</dbReference>
<dbReference type="GO" id="GO:0043235">
    <property type="term" value="C:receptor complex"/>
    <property type="evidence" value="ECO:0007669"/>
    <property type="project" value="TreeGrafter"/>
</dbReference>
<dbReference type="AlphaFoldDB" id="A0A8T3DQT0"/>
<dbReference type="GO" id="GO:0006898">
    <property type="term" value="P:receptor-mediated endocytosis"/>
    <property type="evidence" value="ECO:0007669"/>
    <property type="project" value="TreeGrafter"/>
</dbReference>
<dbReference type="InterPro" id="IPR036055">
    <property type="entry name" value="LDL_receptor-like_sf"/>
</dbReference>
<evidence type="ECO:0000256" key="12">
    <source>
        <dbReference type="ARBA" id="ARBA00023170"/>
    </source>
</evidence>
<dbReference type="GO" id="GO:0016324">
    <property type="term" value="C:apical plasma membrane"/>
    <property type="evidence" value="ECO:0007669"/>
    <property type="project" value="TreeGrafter"/>
</dbReference>
<dbReference type="SUPFAM" id="SSF63825">
    <property type="entry name" value="YWTD domain"/>
    <property type="match status" value="2"/>
</dbReference>
<evidence type="ECO:0000256" key="3">
    <source>
        <dbReference type="ARBA" id="ARBA00022536"/>
    </source>
</evidence>
<dbReference type="GO" id="GO:0042562">
    <property type="term" value="F:hormone binding"/>
    <property type="evidence" value="ECO:0007669"/>
    <property type="project" value="TreeGrafter"/>
</dbReference>
<dbReference type="OrthoDB" id="10066840at2759"/>
<comment type="subcellular location">
    <subcellularLocation>
        <location evidence="1">Membrane</location>
        <topology evidence="1">Single-pass type I membrane protein</topology>
    </subcellularLocation>
</comment>